<reference evidence="8" key="1">
    <citation type="submission" date="2021-11" db="EMBL/GenBank/DDBJ databases">
        <title>Vibrio ZSDE26 sp. nov. and Vibrio ZSDZ34 sp. nov., isolated from coastal seawater in Qingdao.</title>
        <authorList>
            <person name="Zhang P."/>
        </authorList>
    </citation>
    <scope>NUCLEOTIDE SEQUENCE</scope>
    <source>
        <strain evidence="8">ZSDE26</strain>
    </source>
</reference>
<dbReference type="InterPro" id="IPR046668">
    <property type="entry name" value="DUF6538"/>
</dbReference>
<accession>A0A9X1XJP7</accession>
<sequence>MYLHKSPSSIYYYRKAVPRALIGLGYPTHIKISLKTKSRPIAIERNLVIAALVQSLLSQAEIVPYQHLKKEINAKIEQLCLNKVATQLNKPKEPTVRFTKISLQMGLIRFIESKHQDGLRSLTVSQLQQRISHFVNLNQNYSLTDINRSLLHRYIDQLKAEGRSAKTNKEYLAAVKQWLSWCVDHELLNNNPTIGVKAQFKRKKLARQERVRWSTKQTNQLFESKVWQQESEAFQWVTRLVLFMGLRPAEACQLRPCDISVLDGYQCVAITDQGEHMRVKSSHAVRYVPIHPCLLSLGFIEWMLNLNQPHIFHNTLKKDMDWSRAYVLRFAKLLNALNWAAGERPTAYGLRHTFIDTLKQKDIAEQVVVDIVGHAVQSLTYGRYGKVTPIAKLYETICQFNPGIGGVYA</sequence>
<keyword evidence="2" id="KW-0229">DNA integration</keyword>
<dbReference type="EMBL" id="JAJHVV010000006">
    <property type="protein sequence ID" value="MCK6263681.1"/>
    <property type="molecule type" value="Genomic_DNA"/>
</dbReference>
<dbReference type="InterPro" id="IPR004107">
    <property type="entry name" value="Integrase_SAM-like_N"/>
</dbReference>
<keyword evidence="3 5" id="KW-0238">DNA-binding</keyword>
<evidence type="ECO:0000313" key="8">
    <source>
        <dbReference type="EMBL" id="MCK6263681.1"/>
    </source>
</evidence>
<keyword evidence="4" id="KW-0233">DNA recombination</keyword>
<dbReference type="Pfam" id="PF20172">
    <property type="entry name" value="DUF6538"/>
    <property type="match status" value="1"/>
</dbReference>
<dbReference type="RefSeq" id="WP_248008771.1">
    <property type="nucleotide sequence ID" value="NZ_JAJHVV010000006.1"/>
</dbReference>
<dbReference type="PANTHER" id="PTHR30349">
    <property type="entry name" value="PHAGE INTEGRASE-RELATED"/>
    <property type="match status" value="1"/>
</dbReference>
<evidence type="ECO:0000259" key="7">
    <source>
        <dbReference type="PROSITE" id="PS51900"/>
    </source>
</evidence>
<evidence type="ECO:0000256" key="4">
    <source>
        <dbReference type="ARBA" id="ARBA00023172"/>
    </source>
</evidence>
<feature type="domain" description="Core-binding (CB)" evidence="7">
    <location>
        <begin position="101"/>
        <end position="183"/>
    </location>
</feature>
<dbReference type="InterPro" id="IPR011010">
    <property type="entry name" value="DNA_brk_join_enz"/>
</dbReference>
<dbReference type="Gene3D" id="1.10.443.10">
    <property type="entry name" value="Intergrase catalytic core"/>
    <property type="match status" value="1"/>
</dbReference>
<dbReference type="InterPro" id="IPR010998">
    <property type="entry name" value="Integrase_recombinase_N"/>
</dbReference>
<protein>
    <submittedName>
        <fullName evidence="8">Tyrosine-type recombinase/integrase</fullName>
    </submittedName>
</protein>
<dbReference type="InterPro" id="IPR050090">
    <property type="entry name" value="Tyrosine_recombinase_XerCD"/>
</dbReference>
<dbReference type="Proteomes" id="UP001139559">
    <property type="component" value="Unassembled WGS sequence"/>
</dbReference>
<gene>
    <name evidence="8" type="ORF">KP803_10390</name>
</gene>
<dbReference type="Pfam" id="PF00589">
    <property type="entry name" value="Phage_integrase"/>
    <property type="match status" value="1"/>
</dbReference>
<dbReference type="GO" id="GO:0003677">
    <property type="term" value="F:DNA binding"/>
    <property type="evidence" value="ECO:0007669"/>
    <property type="project" value="UniProtKB-UniRule"/>
</dbReference>
<feature type="domain" description="Tyr recombinase" evidence="6">
    <location>
        <begin position="208"/>
        <end position="397"/>
    </location>
</feature>
<dbReference type="SUPFAM" id="SSF56349">
    <property type="entry name" value="DNA breaking-rejoining enzymes"/>
    <property type="match status" value="1"/>
</dbReference>
<evidence type="ECO:0000256" key="5">
    <source>
        <dbReference type="PROSITE-ProRule" id="PRU01248"/>
    </source>
</evidence>
<evidence type="ECO:0000256" key="1">
    <source>
        <dbReference type="ARBA" id="ARBA00008857"/>
    </source>
</evidence>
<dbReference type="GO" id="GO:0015074">
    <property type="term" value="P:DNA integration"/>
    <property type="evidence" value="ECO:0007669"/>
    <property type="project" value="UniProtKB-KW"/>
</dbReference>
<keyword evidence="9" id="KW-1185">Reference proteome</keyword>
<dbReference type="InterPro" id="IPR002104">
    <property type="entry name" value="Integrase_catalytic"/>
</dbReference>
<evidence type="ECO:0000313" key="9">
    <source>
        <dbReference type="Proteomes" id="UP001139559"/>
    </source>
</evidence>
<name>A0A9X1XJP7_9VIBR</name>
<dbReference type="InterPro" id="IPR044068">
    <property type="entry name" value="CB"/>
</dbReference>
<comment type="similarity">
    <text evidence="1">Belongs to the 'phage' integrase family.</text>
</comment>
<comment type="caution">
    <text evidence="8">The sequence shown here is derived from an EMBL/GenBank/DDBJ whole genome shotgun (WGS) entry which is preliminary data.</text>
</comment>
<proteinExistence type="inferred from homology"/>
<dbReference type="InterPro" id="IPR013762">
    <property type="entry name" value="Integrase-like_cat_sf"/>
</dbReference>
<evidence type="ECO:0000256" key="3">
    <source>
        <dbReference type="ARBA" id="ARBA00023125"/>
    </source>
</evidence>
<dbReference type="AlphaFoldDB" id="A0A9X1XJP7"/>
<organism evidence="8 9">
    <name type="scientific">Vibrio amylolyticus</name>
    <dbReference type="NCBI Taxonomy" id="2847292"/>
    <lineage>
        <taxon>Bacteria</taxon>
        <taxon>Pseudomonadati</taxon>
        <taxon>Pseudomonadota</taxon>
        <taxon>Gammaproteobacteria</taxon>
        <taxon>Vibrionales</taxon>
        <taxon>Vibrionaceae</taxon>
        <taxon>Vibrio</taxon>
    </lineage>
</organism>
<dbReference type="PROSITE" id="PS51900">
    <property type="entry name" value="CB"/>
    <property type="match status" value="1"/>
</dbReference>
<dbReference type="PROSITE" id="PS51898">
    <property type="entry name" value="TYR_RECOMBINASE"/>
    <property type="match status" value="1"/>
</dbReference>
<evidence type="ECO:0000256" key="2">
    <source>
        <dbReference type="ARBA" id="ARBA00022908"/>
    </source>
</evidence>
<evidence type="ECO:0000259" key="6">
    <source>
        <dbReference type="PROSITE" id="PS51898"/>
    </source>
</evidence>
<dbReference type="Pfam" id="PF02899">
    <property type="entry name" value="Phage_int_SAM_1"/>
    <property type="match status" value="1"/>
</dbReference>
<dbReference type="PANTHER" id="PTHR30349:SF41">
    <property type="entry name" value="INTEGRASE_RECOMBINASE PROTEIN MJ0367-RELATED"/>
    <property type="match status" value="1"/>
</dbReference>
<dbReference type="GO" id="GO:0006310">
    <property type="term" value="P:DNA recombination"/>
    <property type="evidence" value="ECO:0007669"/>
    <property type="project" value="UniProtKB-KW"/>
</dbReference>
<dbReference type="CDD" id="cd01184">
    <property type="entry name" value="INT_C_like_1"/>
    <property type="match status" value="1"/>
</dbReference>
<dbReference type="Gene3D" id="1.10.150.130">
    <property type="match status" value="1"/>
</dbReference>